<evidence type="ECO:0000259" key="11">
    <source>
        <dbReference type="PROSITE" id="PS50850"/>
    </source>
</evidence>
<feature type="transmembrane region" description="Helical" evidence="10">
    <location>
        <begin position="49"/>
        <end position="69"/>
    </location>
</feature>
<protein>
    <recommendedName>
        <fullName evidence="11">Major facilitator superfamily (MFS) profile domain-containing protein</fullName>
    </recommendedName>
</protein>
<evidence type="ECO:0000313" key="12">
    <source>
        <dbReference type="EMBL" id="KKO04712.1"/>
    </source>
</evidence>
<feature type="transmembrane region" description="Helical" evidence="10">
    <location>
        <begin position="284"/>
        <end position="303"/>
    </location>
</feature>
<evidence type="ECO:0000256" key="8">
    <source>
        <dbReference type="ARBA" id="ARBA00023063"/>
    </source>
</evidence>
<dbReference type="AlphaFoldDB" id="A0A0F9XZ07"/>
<dbReference type="PROSITE" id="PS50850">
    <property type="entry name" value="MFS"/>
    <property type="match status" value="1"/>
</dbReference>
<feature type="domain" description="Major facilitator superfamily (MFS) profile" evidence="11">
    <location>
        <begin position="14"/>
        <end position="417"/>
    </location>
</feature>
<dbReference type="Pfam" id="PF07690">
    <property type="entry name" value="MFS_1"/>
    <property type="match status" value="2"/>
</dbReference>
<feature type="transmembrane region" description="Helical" evidence="10">
    <location>
        <begin position="221"/>
        <end position="239"/>
    </location>
</feature>
<feature type="transmembrane region" description="Helical" evidence="10">
    <location>
        <begin position="505"/>
        <end position="523"/>
    </location>
</feature>
<evidence type="ECO:0000256" key="10">
    <source>
        <dbReference type="SAM" id="Phobius"/>
    </source>
</evidence>
<feature type="transmembrane region" description="Helical" evidence="10">
    <location>
        <begin position="387"/>
        <end position="406"/>
    </location>
</feature>
<evidence type="ECO:0000256" key="3">
    <source>
        <dbReference type="ARBA" id="ARBA00022448"/>
    </source>
</evidence>
<feature type="transmembrane region" description="Helical" evidence="10">
    <location>
        <begin position="866"/>
        <end position="886"/>
    </location>
</feature>
<dbReference type="InterPro" id="IPR011701">
    <property type="entry name" value="MFS"/>
</dbReference>
<feature type="transmembrane region" description="Helical" evidence="10">
    <location>
        <begin position="81"/>
        <end position="99"/>
    </location>
</feature>
<evidence type="ECO:0000256" key="9">
    <source>
        <dbReference type="ARBA" id="ARBA00023136"/>
    </source>
</evidence>
<feature type="transmembrane region" description="Helical" evidence="10">
    <location>
        <begin position="469"/>
        <end position="493"/>
    </location>
</feature>
<organism evidence="12">
    <name type="scientific">marine sediment metagenome</name>
    <dbReference type="NCBI Taxonomy" id="412755"/>
    <lineage>
        <taxon>unclassified sequences</taxon>
        <taxon>metagenomes</taxon>
        <taxon>ecological metagenomes</taxon>
    </lineage>
</organism>
<dbReference type="InterPro" id="IPR044772">
    <property type="entry name" value="NO3_transporter"/>
</dbReference>
<dbReference type="GO" id="GO:0015112">
    <property type="term" value="F:nitrate transmembrane transporter activity"/>
    <property type="evidence" value="ECO:0007669"/>
    <property type="project" value="InterPro"/>
</dbReference>
<feature type="transmembrane region" description="Helical" evidence="10">
    <location>
        <begin position="169"/>
        <end position="187"/>
    </location>
</feature>
<feature type="transmembrane region" description="Helical" evidence="10">
    <location>
        <begin position="535"/>
        <end position="555"/>
    </location>
</feature>
<comment type="similarity">
    <text evidence="2">Belongs to the major facilitator superfamily. Nitrate/nitrite porter (TC 2.A.1.8) family.</text>
</comment>
<feature type="transmembrane region" description="Helical" evidence="10">
    <location>
        <begin position="607"/>
        <end position="628"/>
    </location>
</feature>
<dbReference type="PANTHER" id="PTHR23515">
    <property type="entry name" value="HIGH-AFFINITY NITRATE TRANSPORTER 2.3"/>
    <property type="match status" value="1"/>
</dbReference>
<evidence type="ECO:0000256" key="7">
    <source>
        <dbReference type="ARBA" id="ARBA00022989"/>
    </source>
</evidence>
<feature type="transmembrane region" description="Helical" evidence="10">
    <location>
        <begin position="356"/>
        <end position="381"/>
    </location>
</feature>
<keyword evidence="9 10" id="KW-0472">Membrane</keyword>
<keyword evidence="6 10" id="KW-0812">Transmembrane</keyword>
<dbReference type="CDD" id="cd17341">
    <property type="entry name" value="MFS_NRT2_like"/>
    <property type="match status" value="2"/>
</dbReference>
<evidence type="ECO:0000256" key="5">
    <source>
        <dbReference type="ARBA" id="ARBA00022519"/>
    </source>
</evidence>
<evidence type="ECO:0000256" key="4">
    <source>
        <dbReference type="ARBA" id="ARBA00022475"/>
    </source>
</evidence>
<dbReference type="GO" id="GO:0005886">
    <property type="term" value="C:plasma membrane"/>
    <property type="evidence" value="ECO:0007669"/>
    <property type="project" value="UniProtKB-SubCell"/>
</dbReference>
<reference evidence="12" key="1">
    <citation type="journal article" date="2015" name="Nature">
        <title>Complex archaea that bridge the gap between prokaryotes and eukaryotes.</title>
        <authorList>
            <person name="Spang A."/>
            <person name="Saw J.H."/>
            <person name="Jorgensen S.L."/>
            <person name="Zaremba-Niedzwiedzka K."/>
            <person name="Martijn J."/>
            <person name="Lind A.E."/>
            <person name="van Eijk R."/>
            <person name="Schleper C."/>
            <person name="Guy L."/>
            <person name="Ettema T.J."/>
        </authorList>
    </citation>
    <scope>NUCLEOTIDE SEQUENCE</scope>
</reference>
<feature type="transmembrane region" description="Helical" evidence="10">
    <location>
        <begin position="719"/>
        <end position="739"/>
    </location>
</feature>
<keyword evidence="4" id="KW-1003">Cell membrane</keyword>
<feature type="transmembrane region" description="Helical" evidence="10">
    <location>
        <begin position="561"/>
        <end position="587"/>
    </location>
</feature>
<feature type="transmembrane region" description="Helical" evidence="10">
    <location>
        <begin position="778"/>
        <end position="798"/>
    </location>
</feature>
<feature type="transmembrane region" description="Helical" evidence="10">
    <location>
        <begin position="15"/>
        <end position="37"/>
    </location>
</feature>
<keyword evidence="5" id="KW-0997">Cell inner membrane</keyword>
<dbReference type="GO" id="GO:0015113">
    <property type="term" value="F:nitrite transmembrane transporter activity"/>
    <property type="evidence" value="ECO:0007669"/>
    <property type="project" value="InterPro"/>
</dbReference>
<dbReference type="InterPro" id="IPR036259">
    <property type="entry name" value="MFS_trans_sf"/>
</dbReference>
<dbReference type="Gene3D" id="1.20.1250.20">
    <property type="entry name" value="MFS general substrate transporter like domains"/>
    <property type="match status" value="3"/>
</dbReference>
<feature type="transmembrane region" description="Helical" evidence="10">
    <location>
        <begin position="138"/>
        <end position="163"/>
    </location>
</feature>
<dbReference type="InterPro" id="IPR020846">
    <property type="entry name" value="MFS_dom"/>
</dbReference>
<keyword evidence="3" id="KW-0813">Transport</keyword>
<feature type="transmembrane region" description="Helical" evidence="10">
    <location>
        <begin position="105"/>
        <end position="126"/>
    </location>
</feature>
<evidence type="ECO:0000256" key="2">
    <source>
        <dbReference type="ARBA" id="ARBA00008432"/>
    </source>
</evidence>
<evidence type="ECO:0000256" key="6">
    <source>
        <dbReference type="ARBA" id="ARBA00022692"/>
    </source>
</evidence>
<comment type="subcellular location">
    <subcellularLocation>
        <location evidence="1">Cell inner membrane</location>
        <topology evidence="1">Multi-pass membrane protein</topology>
    </subcellularLocation>
</comment>
<dbReference type="FunFam" id="1.20.1250.20:FF:000024">
    <property type="entry name" value="Nitrite extrusion protein NarK"/>
    <property type="match status" value="1"/>
</dbReference>
<feature type="transmembrane region" description="Helical" evidence="10">
    <location>
        <begin position="686"/>
        <end position="707"/>
    </location>
</feature>
<feature type="transmembrane region" description="Helical" evidence="10">
    <location>
        <begin position="833"/>
        <end position="854"/>
    </location>
</feature>
<dbReference type="InterPro" id="IPR004737">
    <property type="entry name" value="NO3_transporter_NarK/NarU-like"/>
</dbReference>
<dbReference type="EMBL" id="LAZR01000022">
    <property type="protein sequence ID" value="KKO04712.1"/>
    <property type="molecule type" value="Genomic_DNA"/>
</dbReference>
<feature type="transmembrane region" description="Helical" evidence="10">
    <location>
        <begin position="251"/>
        <end position="272"/>
    </location>
</feature>
<keyword evidence="7 10" id="KW-1133">Transmembrane helix</keyword>
<sequence length="909" mass="98218">MMEQAHVSDAERTRALGLSTIAFTACFAVWTIFSIIGVEIKAELGLNEFEFGLLVATPILTGSLTRLILGVWTEKYGGRIVFTAQMLLTAAATWMLTWVSSYPMYLIAALGIGLAGGSFIIGVAYVSRWYGAGRQGTALGIFGAGNVGSAVTTFVAPFVMVAYGWHGVAQVWAAALALMAVVFFLFAKDDPALVARRKSGARPPSLVEQFAPLKNLQVWRFSLYYFFVFGGFVAIALWTPHYLMDVYDVDIRMAGMAVAAFGLSGSLFRAYGGALSDRFGARSVMYWSLGFSTILLFMLSYPATDYVIQGKDGPIAFSTQLDFWPFVLILFALGFFMSLGKAAVFKHIPAYYPKHVGAVGGLVGMIGGLGGFILPIIFGAALDLTGIYTSAFALLFLLVGVSLLWMHMAIRVMERTEQGAVLNHLPQLPEMLGMPVSDASQDAHTLEEWSPEDKSFWEDKGRRIARRNLWISIPALLLAFSVWMVWSVVVARLPAIGFDFTPGELFWLAALPGLSGATLRIFYSFMVPIFGGRLWTTLSTASLLLPAMGIGYAVQNPDTPYLIFLVLALLCGFGGGNFASSMANIAFFYPKAEKGNALALNAGLGNLGVSVMQFLVPLVITAGVFGALGGQPQTMSDGGLLWMQNAGFVWVPFIIAATIAAWVGMNDIADAKASFKEQAIIFSRKHNWIMCVLYTGTFGSFIGYSAGFPLLTKLQFPDVNALQFVFLGPLVGALSRAGTGWISDKYGGGRVTFWTFLGMIVAVFGVIFFLGIKEQPGAFWGFFASFMTLFFLTGVGNASTFQMIPAIMGREIPRLMPELDGGALRKQAERESAAIIAFTSAIAAYGAFFIPKAYGTSIAMTGGPVAALWGFLGFYVICVVLTWFYYTRRGGLLAATERAGRSSPAISAV</sequence>
<comment type="caution">
    <text evidence="12">The sequence shown here is derived from an EMBL/GenBank/DDBJ whole genome shotgun (WGS) entry which is preliminary data.</text>
</comment>
<dbReference type="GO" id="GO:0042128">
    <property type="term" value="P:nitrate assimilation"/>
    <property type="evidence" value="ECO:0007669"/>
    <property type="project" value="UniProtKB-KW"/>
</dbReference>
<accession>A0A0F9XZ07</accession>
<proteinExistence type="inferred from homology"/>
<gene>
    <name evidence="12" type="ORF">LCGC14_0085410</name>
</gene>
<feature type="transmembrane region" description="Helical" evidence="10">
    <location>
        <begin position="751"/>
        <end position="772"/>
    </location>
</feature>
<keyword evidence="8" id="KW-0534">Nitrate assimilation</keyword>
<feature type="transmembrane region" description="Helical" evidence="10">
    <location>
        <begin position="648"/>
        <end position="665"/>
    </location>
</feature>
<name>A0A0F9XZ07_9ZZZZ</name>
<dbReference type="NCBIfam" id="TIGR00886">
    <property type="entry name" value="2A0108"/>
    <property type="match status" value="1"/>
</dbReference>
<dbReference type="SUPFAM" id="SSF103473">
    <property type="entry name" value="MFS general substrate transporter"/>
    <property type="match status" value="2"/>
</dbReference>
<feature type="transmembrane region" description="Helical" evidence="10">
    <location>
        <begin position="323"/>
        <end position="344"/>
    </location>
</feature>
<evidence type="ECO:0000256" key="1">
    <source>
        <dbReference type="ARBA" id="ARBA00004429"/>
    </source>
</evidence>